<proteinExistence type="predicted"/>
<organism evidence="1 2">
    <name type="scientific">Aquimarina algicola</name>
    <dbReference type="NCBI Taxonomy" id="2589995"/>
    <lineage>
        <taxon>Bacteria</taxon>
        <taxon>Pseudomonadati</taxon>
        <taxon>Bacteroidota</taxon>
        <taxon>Flavobacteriia</taxon>
        <taxon>Flavobacteriales</taxon>
        <taxon>Flavobacteriaceae</taxon>
        <taxon>Aquimarina</taxon>
    </lineage>
</organism>
<gene>
    <name evidence="1" type="ORF">FHK87_20210</name>
</gene>
<evidence type="ECO:0000313" key="2">
    <source>
        <dbReference type="Proteomes" id="UP000315540"/>
    </source>
</evidence>
<name>A0A504IXH5_9FLAO</name>
<dbReference type="Proteomes" id="UP000315540">
    <property type="component" value="Unassembled WGS sequence"/>
</dbReference>
<comment type="caution">
    <text evidence="1">The sequence shown here is derived from an EMBL/GenBank/DDBJ whole genome shotgun (WGS) entry which is preliminary data.</text>
</comment>
<dbReference type="RefSeq" id="WP_140595962.1">
    <property type="nucleotide sequence ID" value="NZ_VFWZ01000008.1"/>
</dbReference>
<evidence type="ECO:0000313" key="1">
    <source>
        <dbReference type="EMBL" id="TPN82754.1"/>
    </source>
</evidence>
<sequence length="67" mass="7771">MSDSNKDKTYDDLLLKMQKEYTNSEVIQCFVKTEITRAMNGDSLSYEEIKAIAANFKKEISDKRNND</sequence>
<dbReference type="EMBL" id="VFWZ01000008">
    <property type="protein sequence ID" value="TPN82754.1"/>
    <property type="molecule type" value="Genomic_DNA"/>
</dbReference>
<reference evidence="1 2" key="1">
    <citation type="submission" date="2019-06" db="EMBL/GenBank/DDBJ databases">
        <authorList>
            <person name="Meng X."/>
        </authorList>
    </citation>
    <scope>NUCLEOTIDE SEQUENCE [LARGE SCALE GENOMIC DNA]</scope>
    <source>
        <strain evidence="1 2">M625</strain>
    </source>
</reference>
<accession>A0A504IXH5</accession>
<keyword evidence="2" id="KW-1185">Reference proteome</keyword>
<protein>
    <submittedName>
        <fullName evidence="1">Uncharacterized protein</fullName>
    </submittedName>
</protein>
<dbReference type="AlphaFoldDB" id="A0A504IXH5"/>